<evidence type="ECO:0000313" key="8">
    <source>
        <dbReference type="EMBL" id="TCZ75034.1"/>
    </source>
</evidence>
<feature type="binding site" evidence="7">
    <location>
        <position position="113"/>
    </location>
    <ligand>
        <name>tRNA</name>
        <dbReference type="ChEBI" id="CHEBI:17843"/>
    </ligand>
</feature>
<dbReference type="GO" id="GO:0004045">
    <property type="term" value="F:peptidyl-tRNA hydrolase activity"/>
    <property type="evidence" value="ECO:0007669"/>
    <property type="project" value="UniProtKB-UniRule"/>
</dbReference>
<dbReference type="PANTHER" id="PTHR17224:SF1">
    <property type="entry name" value="PEPTIDYL-TRNA HYDROLASE"/>
    <property type="match status" value="1"/>
</dbReference>
<comment type="subunit">
    <text evidence="7">Monomer.</text>
</comment>
<feature type="binding site" evidence="7">
    <location>
        <position position="67"/>
    </location>
    <ligand>
        <name>tRNA</name>
        <dbReference type="ChEBI" id="CHEBI:17843"/>
    </ligand>
</feature>
<feature type="binding site" evidence="7">
    <location>
        <position position="65"/>
    </location>
    <ligand>
        <name>tRNA</name>
        <dbReference type="ChEBI" id="CHEBI:17843"/>
    </ligand>
</feature>
<evidence type="ECO:0000256" key="7">
    <source>
        <dbReference type="HAMAP-Rule" id="MF_00083"/>
    </source>
</evidence>
<evidence type="ECO:0000256" key="3">
    <source>
        <dbReference type="ARBA" id="ARBA00022801"/>
    </source>
</evidence>
<dbReference type="OrthoDB" id="9800507at2"/>
<keyword evidence="2 7" id="KW-0820">tRNA-binding</keyword>
<name>A0A4R4E5U8_9BACT</name>
<evidence type="ECO:0000256" key="2">
    <source>
        <dbReference type="ARBA" id="ARBA00022555"/>
    </source>
</evidence>
<proteinExistence type="inferred from homology"/>
<feature type="binding site" evidence="7">
    <location>
        <position position="16"/>
    </location>
    <ligand>
        <name>tRNA</name>
        <dbReference type="ChEBI" id="CHEBI:17843"/>
    </ligand>
</feature>
<evidence type="ECO:0000256" key="6">
    <source>
        <dbReference type="ARBA" id="ARBA00050038"/>
    </source>
</evidence>
<comment type="caution">
    <text evidence="8">The sequence shown here is derived from an EMBL/GenBank/DDBJ whole genome shotgun (WGS) entry which is preliminary data.</text>
</comment>
<dbReference type="InterPro" id="IPR018171">
    <property type="entry name" value="Pept_tRNA_hydro_CS"/>
</dbReference>
<keyword evidence="7" id="KW-0963">Cytoplasm</keyword>
<dbReference type="AlphaFoldDB" id="A0A4R4E5U8"/>
<comment type="function">
    <text evidence="7">Catalyzes the release of premature peptidyl moieties from peptidyl-tRNA molecules trapped in stalled 50S ribosomal subunits, and thus maintains levels of free tRNAs and 50S ribosomes.</text>
</comment>
<dbReference type="InterPro" id="IPR001328">
    <property type="entry name" value="Pept_tRNA_hydro"/>
</dbReference>
<dbReference type="EMBL" id="SKFH01000001">
    <property type="protein sequence ID" value="TCZ75034.1"/>
    <property type="molecule type" value="Genomic_DNA"/>
</dbReference>
<evidence type="ECO:0000256" key="5">
    <source>
        <dbReference type="ARBA" id="ARBA00038063"/>
    </source>
</evidence>
<dbReference type="CDD" id="cd00462">
    <property type="entry name" value="PTH"/>
    <property type="match status" value="1"/>
</dbReference>
<dbReference type="PANTHER" id="PTHR17224">
    <property type="entry name" value="PEPTIDYL-TRNA HYDROLASE"/>
    <property type="match status" value="1"/>
</dbReference>
<feature type="site" description="Discriminates between blocked and unblocked aminoacyl-tRNA" evidence="7">
    <location>
        <position position="11"/>
    </location>
</feature>
<comment type="subcellular location">
    <subcellularLocation>
        <location evidence="7">Cytoplasm</location>
    </subcellularLocation>
</comment>
<comment type="similarity">
    <text evidence="5 7">Belongs to the PTH family.</text>
</comment>
<dbReference type="Pfam" id="PF01195">
    <property type="entry name" value="Pept_tRNA_hydro"/>
    <property type="match status" value="1"/>
</dbReference>
<dbReference type="GO" id="GO:0000049">
    <property type="term" value="F:tRNA binding"/>
    <property type="evidence" value="ECO:0007669"/>
    <property type="project" value="UniProtKB-UniRule"/>
</dbReference>
<sequence>MNKFLIVGLGNIGTEYAHTRHNIGFDVVGAFVQKHGGQFSSDRLAFRAELRWKGRIFVCILPTTYMNRSGVSVKYWMDKEKISIENVLVILDDLALPLNRLRLRPSGSDAGHNGLRDIQAVLQNSNYPRLRFGIGNDFPKGRQADFVLGKWRPDEEPMVKRKIDKSVEIIESFATVGLPGTMNAVNNLDFGSAE</sequence>
<protein>
    <recommendedName>
        <fullName evidence="6 7">Peptidyl-tRNA hydrolase</fullName>
        <shortName evidence="7">Pth</shortName>
        <ecNumber evidence="1 7">3.1.1.29</ecNumber>
    </recommendedName>
</protein>
<dbReference type="EC" id="3.1.1.29" evidence="1 7"/>
<evidence type="ECO:0000256" key="4">
    <source>
        <dbReference type="ARBA" id="ARBA00022884"/>
    </source>
</evidence>
<organism evidence="8 9">
    <name type="scientific">Flaviaesturariibacter aridisoli</name>
    <dbReference type="NCBI Taxonomy" id="2545761"/>
    <lineage>
        <taxon>Bacteria</taxon>
        <taxon>Pseudomonadati</taxon>
        <taxon>Bacteroidota</taxon>
        <taxon>Chitinophagia</taxon>
        <taxon>Chitinophagales</taxon>
        <taxon>Chitinophagaceae</taxon>
        <taxon>Flaviaestuariibacter</taxon>
    </lineage>
</organism>
<evidence type="ECO:0000313" key="9">
    <source>
        <dbReference type="Proteomes" id="UP000295164"/>
    </source>
</evidence>
<feature type="site" description="Stabilizes the basic form of H active site to accept a proton" evidence="7">
    <location>
        <position position="92"/>
    </location>
</feature>
<dbReference type="NCBIfam" id="TIGR00447">
    <property type="entry name" value="pth"/>
    <property type="match status" value="1"/>
</dbReference>
<dbReference type="HAMAP" id="MF_00083">
    <property type="entry name" value="Pept_tRNA_hydro_bact"/>
    <property type="match status" value="1"/>
</dbReference>
<dbReference type="SUPFAM" id="SSF53178">
    <property type="entry name" value="Peptidyl-tRNA hydrolase-like"/>
    <property type="match status" value="1"/>
</dbReference>
<feature type="active site" description="Proton acceptor" evidence="7">
    <location>
        <position position="21"/>
    </location>
</feature>
<comment type="catalytic activity">
    <reaction evidence="7">
        <text>an N-acyl-L-alpha-aminoacyl-tRNA + H2O = an N-acyl-L-amino acid + a tRNA + H(+)</text>
        <dbReference type="Rhea" id="RHEA:54448"/>
        <dbReference type="Rhea" id="RHEA-COMP:10123"/>
        <dbReference type="Rhea" id="RHEA-COMP:13883"/>
        <dbReference type="ChEBI" id="CHEBI:15377"/>
        <dbReference type="ChEBI" id="CHEBI:15378"/>
        <dbReference type="ChEBI" id="CHEBI:59874"/>
        <dbReference type="ChEBI" id="CHEBI:78442"/>
        <dbReference type="ChEBI" id="CHEBI:138191"/>
        <dbReference type="EC" id="3.1.1.29"/>
    </reaction>
</comment>
<dbReference type="Proteomes" id="UP000295164">
    <property type="component" value="Unassembled WGS sequence"/>
</dbReference>
<evidence type="ECO:0000256" key="1">
    <source>
        <dbReference type="ARBA" id="ARBA00013260"/>
    </source>
</evidence>
<keyword evidence="4 7" id="KW-0694">RNA-binding</keyword>
<accession>A0A4R4E5U8</accession>
<dbReference type="GO" id="GO:0005737">
    <property type="term" value="C:cytoplasm"/>
    <property type="evidence" value="ECO:0007669"/>
    <property type="project" value="UniProtKB-SubCell"/>
</dbReference>
<dbReference type="PROSITE" id="PS01196">
    <property type="entry name" value="PEPT_TRNA_HYDROL_2"/>
    <property type="match status" value="1"/>
</dbReference>
<comment type="function">
    <text evidence="7">Hydrolyzes ribosome-free peptidyl-tRNAs (with 1 or more amino acids incorporated), which drop off the ribosome during protein synthesis, or as a result of ribosome stalling.</text>
</comment>
<gene>
    <name evidence="7" type="primary">pth</name>
    <name evidence="8" type="ORF">E0486_01640</name>
</gene>
<dbReference type="Gene3D" id="3.40.50.1470">
    <property type="entry name" value="Peptidyl-tRNA hydrolase"/>
    <property type="match status" value="1"/>
</dbReference>
<keyword evidence="9" id="KW-1185">Reference proteome</keyword>
<dbReference type="GO" id="GO:0006515">
    <property type="term" value="P:protein quality control for misfolded or incompletely synthesized proteins"/>
    <property type="evidence" value="ECO:0007669"/>
    <property type="project" value="UniProtKB-UniRule"/>
</dbReference>
<reference evidence="8 9" key="1">
    <citation type="submission" date="2019-03" db="EMBL/GenBank/DDBJ databases">
        <authorList>
            <person name="Kim M.K.M."/>
        </authorList>
    </citation>
    <scope>NUCLEOTIDE SEQUENCE [LARGE SCALE GENOMIC DNA]</scope>
    <source>
        <strain evidence="8 9">17J68-15</strain>
    </source>
</reference>
<dbReference type="InterPro" id="IPR036416">
    <property type="entry name" value="Pept_tRNA_hydro_sf"/>
</dbReference>
<dbReference type="GO" id="GO:0072344">
    <property type="term" value="P:rescue of stalled ribosome"/>
    <property type="evidence" value="ECO:0007669"/>
    <property type="project" value="UniProtKB-UniRule"/>
</dbReference>
<dbReference type="RefSeq" id="WP_131850389.1">
    <property type="nucleotide sequence ID" value="NZ_SKFH01000001.1"/>
</dbReference>
<keyword evidence="3 7" id="KW-0378">Hydrolase</keyword>